<dbReference type="Pfam" id="PF02297">
    <property type="entry name" value="COX6B"/>
    <property type="match status" value="1"/>
</dbReference>
<dbReference type="Gene3D" id="1.10.10.140">
    <property type="entry name" value="Cytochrome c oxidase, subunit VIb"/>
    <property type="match status" value="1"/>
</dbReference>
<dbReference type="AlphaFoldDB" id="A0A834M2E5"/>
<dbReference type="InterPro" id="IPR048282">
    <property type="entry name" value="COA6_pln"/>
</dbReference>
<evidence type="ECO:0000256" key="1">
    <source>
        <dbReference type="ARBA" id="ARBA00004173"/>
    </source>
</evidence>
<dbReference type="PANTHER" id="PTHR47445">
    <property type="entry name" value="OS08G0441400 PROTEIN"/>
    <property type="match status" value="1"/>
</dbReference>
<evidence type="ECO:0000313" key="5">
    <source>
        <dbReference type="Proteomes" id="UP000626092"/>
    </source>
</evidence>
<organism evidence="4 5">
    <name type="scientific">Rhododendron simsii</name>
    <name type="common">Sims's rhododendron</name>
    <dbReference type="NCBI Taxonomy" id="118357"/>
    <lineage>
        <taxon>Eukaryota</taxon>
        <taxon>Viridiplantae</taxon>
        <taxon>Streptophyta</taxon>
        <taxon>Embryophyta</taxon>
        <taxon>Tracheophyta</taxon>
        <taxon>Spermatophyta</taxon>
        <taxon>Magnoliopsida</taxon>
        <taxon>eudicotyledons</taxon>
        <taxon>Gunneridae</taxon>
        <taxon>Pentapetalae</taxon>
        <taxon>asterids</taxon>
        <taxon>Ericales</taxon>
        <taxon>Ericaceae</taxon>
        <taxon>Ericoideae</taxon>
        <taxon>Rhodoreae</taxon>
        <taxon>Rhododendron</taxon>
    </lineage>
</organism>
<keyword evidence="2" id="KW-0496">Mitochondrion</keyword>
<dbReference type="PANTHER" id="PTHR47445:SF1">
    <property type="entry name" value="OS08G0441400 PROTEIN"/>
    <property type="match status" value="1"/>
</dbReference>
<dbReference type="OrthoDB" id="16284at2759"/>
<dbReference type="SUPFAM" id="SSF47694">
    <property type="entry name" value="Cytochrome c oxidase subunit h"/>
    <property type="match status" value="1"/>
</dbReference>
<evidence type="ECO:0000256" key="2">
    <source>
        <dbReference type="ARBA" id="ARBA00023128"/>
    </source>
</evidence>
<name>A0A834M2E5_RHOSS</name>
<dbReference type="GO" id="GO:0005739">
    <property type="term" value="C:mitochondrion"/>
    <property type="evidence" value="ECO:0007669"/>
    <property type="project" value="UniProtKB-SubCell"/>
</dbReference>
<gene>
    <name evidence="4" type="ORF">RHSIM_Rhsim01G0035400</name>
</gene>
<dbReference type="EMBL" id="WJXA01000001">
    <property type="protein sequence ID" value="KAF7154648.1"/>
    <property type="molecule type" value="Genomic_DNA"/>
</dbReference>
<reference evidence="4" key="1">
    <citation type="submission" date="2019-11" db="EMBL/GenBank/DDBJ databases">
        <authorList>
            <person name="Liu Y."/>
            <person name="Hou J."/>
            <person name="Li T.-Q."/>
            <person name="Guan C.-H."/>
            <person name="Wu X."/>
            <person name="Wu H.-Z."/>
            <person name="Ling F."/>
            <person name="Zhang R."/>
            <person name="Shi X.-G."/>
            <person name="Ren J.-P."/>
            <person name="Chen E.-F."/>
            <person name="Sun J.-M."/>
        </authorList>
    </citation>
    <scope>NUCLEOTIDE SEQUENCE</scope>
    <source>
        <strain evidence="4">Adult_tree_wgs_1</strain>
        <tissue evidence="4">Leaves</tissue>
    </source>
</reference>
<dbReference type="InterPro" id="IPR036549">
    <property type="entry name" value="CX6/COA6-like_sf"/>
</dbReference>
<evidence type="ECO:0000256" key="3">
    <source>
        <dbReference type="ARBA" id="ARBA00023157"/>
    </source>
</evidence>
<sequence>MAQKNPDTVHTDVLSAARQACYKARDAFYVCLEKESIKKPTEIASVGLLYPVDCKKSRAQFEKQCRPTWVKHFDRQYASKKRLQRLLDDNESRRGRVLLCILCNLSGFEALASVKEGSETFLVVILVNYWVRVALHAMQSVGESKEFFYVILHRHGAIY</sequence>
<accession>A0A834M2E5</accession>
<protein>
    <submittedName>
        <fullName evidence="4">Uncharacterized protein</fullName>
    </submittedName>
</protein>
<dbReference type="Proteomes" id="UP000626092">
    <property type="component" value="Unassembled WGS sequence"/>
</dbReference>
<comment type="subcellular location">
    <subcellularLocation>
        <location evidence="1">Mitochondrion</location>
    </subcellularLocation>
</comment>
<evidence type="ECO:0000313" key="4">
    <source>
        <dbReference type="EMBL" id="KAF7154648.1"/>
    </source>
</evidence>
<keyword evidence="5" id="KW-1185">Reference proteome</keyword>
<dbReference type="InterPro" id="IPR048280">
    <property type="entry name" value="COX6B-like"/>
</dbReference>
<comment type="caution">
    <text evidence="4">The sequence shown here is derived from an EMBL/GenBank/DDBJ whole genome shotgun (WGS) entry which is preliminary data.</text>
</comment>
<proteinExistence type="predicted"/>
<keyword evidence="3" id="KW-1015">Disulfide bond</keyword>